<organism evidence="1 2">
    <name type="scientific">Entomophthora muscae</name>
    <dbReference type="NCBI Taxonomy" id="34485"/>
    <lineage>
        <taxon>Eukaryota</taxon>
        <taxon>Fungi</taxon>
        <taxon>Fungi incertae sedis</taxon>
        <taxon>Zoopagomycota</taxon>
        <taxon>Entomophthoromycotina</taxon>
        <taxon>Entomophthoromycetes</taxon>
        <taxon>Entomophthorales</taxon>
        <taxon>Entomophthoraceae</taxon>
        <taxon>Entomophthora</taxon>
    </lineage>
</organism>
<dbReference type="Proteomes" id="UP001165960">
    <property type="component" value="Unassembled WGS sequence"/>
</dbReference>
<accession>A0ACC2SG56</accession>
<protein>
    <submittedName>
        <fullName evidence="1">Uncharacterized protein</fullName>
    </submittedName>
</protein>
<keyword evidence="2" id="KW-1185">Reference proteome</keyword>
<dbReference type="EMBL" id="QTSX02005075">
    <property type="protein sequence ID" value="KAJ9061354.1"/>
    <property type="molecule type" value="Genomic_DNA"/>
</dbReference>
<sequence length="193" mass="21154">MGLGLNPVPDSLQPASLEDQELRYLQPNDSKNVSEVNANFLGSEFFPETLFLQANCQCLAIEVFPNLGSEIRNPANEKSPESSPVLSDTCHMNLSYTNATNDKLSSPDARLFSKIPTHDKNCSGGKKSKSTNENCPEPAQSLENDTVPEYLLNANYQVVKQKGSKVYSSEITNGNLPIPDSTLPPLEFQHLPV</sequence>
<gene>
    <name evidence="1" type="ORF">DSO57_1021539</name>
</gene>
<evidence type="ECO:0000313" key="2">
    <source>
        <dbReference type="Proteomes" id="UP001165960"/>
    </source>
</evidence>
<evidence type="ECO:0000313" key="1">
    <source>
        <dbReference type="EMBL" id="KAJ9061354.1"/>
    </source>
</evidence>
<proteinExistence type="predicted"/>
<reference evidence="1" key="1">
    <citation type="submission" date="2022-04" db="EMBL/GenBank/DDBJ databases">
        <title>Genome of the entomopathogenic fungus Entomophthora muscae.</title>
        <authorList>
            <person name="Elya C."/>
            <person name="Lovett B.R."/>
            <person name="Lee E."/>
            <person name="Macias A.M."/>
            <person name="Hajek A.E."/>
            <person name="De Bivort B.L."/>
            <person name="Kasson M.T."/>
            <person name="De Fine Licht H.H."/>
            <person name="Stajich J.E."/>
        </authorList>
    </citation>
    <scope>NUCLEOTIDE SEQUENCE</scope>
    <source>
        <strain evidence="1">Berkeley</strain>
    </source>
</reference>
<comment type="caution">
    <text evidence="1">The sequence shown here is derived from an EMBL/GenBank/DDBJ whole genome shotgun (WGS) entry which is preliminary data.</text>
</comment>
<name>A0ACC2SG56_9FUNG</name>